<evidence type="ECO:0000256" key="2">
    <source>
        <dbReference type="ARBA" id="ARBA00029447"/>
    </source>
</evidence>
<dbReference type="PANTHER" id="PTHR32089:SF112">
    <property type="entry name" value="LYSOZYME-LIKE PROTEIN-RELATED"/>
    <property type="match status" value="1"/>
</dbReference>
<dbReference type="GO" id="GO:0007165">
    <property type="term" value="P:signal transduction"/>
    <property type="evidence" value="ECO:0007669"/>
    <property type="project" value="UniProtKB-KW"/>
</dbReference>
<keyword evidence="8" id="KW-1185">Reference proteome</keyword>
<feature type="domain" description="HAMP" evidence="6">
    <location>
        <begin position="208"/>
        <end position="261"/>
    </location>
</feature>
<dbReference type="PANTHER" id="PTHR32089">
    <property type="entry name" value="METHYL-ACCEPTING CHEMOTAXIS PROTEIN MCPB"/>
    <property type="match status" value="1"/>
</dbReference>
<dbReference type="InterPro" id="IPR003660">
    <property type="entry name" value="HAMP_dom"/>
</dbReference>
<comment type="similarity">
    <text evidence="2">Belongs to the methyl-accepting chemotaxis (MCP) protein family.</text>
</comment>
<keyword evidence="1 3" id="KW-0807">Transducer</keyword>
<comment type="caution">
    <text evidence="7">The sequence shown here is derived from an EMBL/GenBank/DDBJ whole genome shotgun (WGS) entry which is preliminary data.</text>
</comment>
<evidence type="ECO:0000256" key="1">
    <source>
        <dbReference type="ARBA" id="ARBA00023224"/>
    </source>
</evidence>
<evidence type="ECO:0000259" key="5">
    <source>
        <dbReference type="PROSITE" id="PS50111"/>
    </source>
</evidence>
<evidence type="ECO:0000256" key="3">
    <source>
        <dbReference type="PROSITE-ProRule" id="PRU00284"/>
    </source>
</evidence>
<dbReference type="SMART" id="SM00283">
    <property type="entry name" value="MA"/>
    <property type="match status" value="1"/>
</dbReference>
<dbReference type="PROSITE" id="PS50885">
    <property type="entry name" value="HAMP"/>
    <property type="match status" value="1"/>
</dbReference>
<evidence type="ECO:0000313" key="8">
    <source>
        <dbReference type="Proteomes" id="UP001143486"/>
    </source>
</evidence>
<evidence type="ECO:0000256" key="4">
    <source>
        <dbReference type="SAM" id="Phobius"/>
    </source>
</evidence>
<accession>A0A9W6IIX1</accession>
<keyword evidence="4" id="KW-1133">Transmembrane helix</keyword>
<dbReference type="AlphaFoldDB" id="A0A9W6IIX1"/>
<proteinExistence type="inferred from homology"/>
<dbReference type="PROSITE" id="PS50111">
    <property type="entry name" value="CHEMOTAXIS_TRANSDUC_2"/>
    <property type="match status" value="1"/>
</dbReference>
<dbReference type="Pfam" id="PF00015">
    <property type="entry name" value="MCPsignal"/>
    <property type="match status" value="1"/>
</dbReference>
<evidence type="ECO:0000259" key="6">
    <source>
        <dbReference type="PROSITE" id="PS50885"/>
    </source>
</evidence>
<dbReference type="EMBL" id="BSFE01000002">
    <property type="protein sequence ID" value="GLK51181.1"/>
    <property type="molecule type" value="Genomic_DNA"/>
</dbReference>
<dbReference type="SUPFAM" id="SSF58104">
    <property type="entry name" value="Methyl-accepting chemotaxis protein (MCP) signaling domain"/>
    <property type="match status" value="1"/>
</dbReference>
<dbReference type="Gene3D" id="1.10.287.950">
    <property type="entry name" value="Methyl-accepting chemotaxis protein"/>
    <property type="match status" value="1"/>
</dbReference>
<feature type="domain" description="Methyl-accepting transducer" evidence="5">
    <location>
        <begin position="301"/>
        <end position="537"/>
    </location>
</feature>
<feature type="transmembrane region" description="Helical" evidence="4">
    <location>
        <begin position="183"/>
        <end position="202"/>
    </location>
</feature>
<evidence type="ECO:0008006" key="9">
    <source>
        <dbReference type="Google" id="ProtNLM"/>
    </source>
</evidence>
<dbReference type="GO" id="GO:0016020">
    <property type="term" value="C:membrane"/>
    <property type="evidence" value="ECO:0007669"/>
    <property type="project" value="InterPro"/>
</dbReference>
<evidence type="ECO:0000313" key="7">
    <source>
        <dbReference type="EMBL" id="GLK51181.1"/>
    </source>
</evidence>
<name>A0A9W6IIX1_9PROT</name>
<dbReference type="Gene3D" id="6.10.340.10">
    <property type="match status" value="1"/>
</dbReference>
<keyword evidence="4" id="KW-0812">Transmembrane</keyword>
<dbReference type="InterPro" id="IPR004089">
    <property type="entry name" value="MCPsignal_dom"/>
</dbReference>
<sequence length="557" mass="58383">MLTSLNRLSLKARLSLLAVASVALMLVYVGANGVVRSAMVKAEAEAEQATLTLIAANNVEKDLTSLLRDTYLMTATPTAERIEAARGNLTDFGISLAEAETVVTDAAYAATLSEIRADYGDLETLMSDRMSRIAGMNSADINQFIDRLAVFDDAMDTAIESVRDGAWVDLESAWARRDRMAQLSFWVAVIAVLLTAGGLYGLTQVIGGTIRTAVSRIQDVVGGLARGERGLDVPGKERSDEFGNLARALDTLQEALTSADEMRERETVEARAKAERAARTEEAVARFEQASTALLASVMEASEQLSASATQMQATSGEAATVSGSARDAASNAASSVQAVAAASEELAASIAEVSTQVTKTSELSQLAGQETSASAEGIQELAESAQAIGAIVDLIDTIASQTNLLALNATIEAARAGEAGRGFAVVASEVKALAEQTSTATQQIAERISKIQASTEACSLSASKALDAVSQLGELAVASASAIEQQRVATSEIAQSAQKAQDGTTHAASNVDRVAEFTRQTDQVSKSVLSASEEMSGRYTAWKTDFEAFLENIRAA</sequence>
<keyword evidence="4" id="KW-0472">Membrane</keyword>
<dbReference type="RefSeq" id="WP_271185573.1">
    <property type="nucleotide sequence ID" value="NZ_BSFE01000002.1"/>
</dbReference>
<reference evidence="7" key="1">
    <citation type="journal article" date="2014" name="Int. J. Syst. Evol. Microbiol.">
        <title>Complete genome sequence of Corynebacterium casei LMG S-19264T (=DSM 44701T), isolated from a smear-ripened cheese.</title>
        <authorList>
            <consortium name="US DOE Joint Genome Institute (JGI-PGF)"/>
            <person name="Walter F."/>
            <person name="Albersmeier A."/>
            <person name="Kalinowski J."/>
            <person name="Ruckert C."/>
        </authorList>
    </citation>
    <scope>NUCLEOTIDE SEQUENCE</scope>
    <source>
        <strain evidence="7">VKM B-1513</strain>
    </source>
</reference>
<gene>
    <name evidence="7" type="ORF">GCM10017621_06890</name>
</gene>
<reference evidence="7" key="2">
    <citation type="submission" date="2023-01" db="EMBL/GenBank/DDBJ databases">
        <authorList>
            <person name="Sun Q."/>
            <person name="Evtushenko L."/>
        </authorList>
    </citation>
    <scope>NUCLEOTIDE SEQUENCE</scope>
    <source>
        <strain evidence="7">VKM B-1513</strain>
    </source>
</reference>
<organism evidence="7 8">
    <name type="scientific">Maricaulis virginensis</name>
    <dbReference type="NCBI Taxonomy" id="144022"/>
    <lineage>
        <taxon>Bacteria</taxon>
        <taxon>Pseudomonadati</taxon>
        <taxon>Pseudomonadota</taxon>
        <taxon>Alphaproteobacteria</taxon>
        <taxon>Maricaulales</taxon>
        <taxon>Maricaulaceae</taxon>
        <taxon>Maricaulis</taxon>
    </lineage>
</organism>
<feature type="transmembrane region" description="Helical" evidence="4">
    <location>
        <begin position="12"/>
        <end position="31"/>
    </location>
</feature>
<protein>
    <recommendedName>
        <fullName evidence="9">Methyl-accepting chemotaxis protein</fullName>
    </recommendedName>
</protein>
<dbReference type="Proteomes" id="UP001143486">
    <property type="component" value="Unassembled WGS sequence"/>
</dbReference>